<proteinExistence type="predicted"/>
<dbReference type="AlphaFoldDB" id="A0A8J2J475"/>
<gene>
    <name evidence="2" type="ORF">AFUS01_LOCUS1568</name>
</gene>
<keyword evidence="3" id="KW-1185">Reference proteome</keyword>
<name>A0A8J2J475_9HEXA</name>
<dbReference type="EMBL" id="CAJVCH010008735">
    <property type="protein sequence ID" value="CAG7664523.1"/>
    <property type="molecule type" value="Genomic_DNA"/>
</dbReference>
<evidence type="ECO:0000313" key="2">
    <source>
        <dbReference type="EMBL" id="CAG7664523.1"/>
    </source>
</evidence>
<sequence length="76" mass="8712">MWKIFLMVLLVSVVISRADEWDDEENHLSSDEVEAQLTGQTLEQVRAKWRAIENPSSDDSIPKEELDRISAIRASL</sequence>
<organism evidence="2 3">
    <name type="scientific">Allacma fusca</name>
    <dbReference type="NCBI Taxonomy" id="39272"/>
    <lineage>
        <taxon>Eukaryota</taxon>
        <taxon>Metazoa</taxon>
        <taxon>Ecdysozoa</taxon>
        <taxon>Arthropoda</taxon>
        <taxon>Hexapoda</taxon>
        <taxon>Collembola</taxon>
        <taxon>Symphypleona</taxon>
        <taxon>Sminthuridae</taxon>
        <taxon>Allacma</taxon>
    </lineage>
</organism>
<evidence type="ECO:0000256" key="1">
    <source>
        <dbReference type="SAM" id="SignalP"/>
    </source>
</evidence>
<comment type="caution">
    <text evidence="2">The sequence shown here is derived from an EMBL/GenBank/DDBJ whole genome shotgun (WGS) entry which is preliminary data.</text>
</comment>
<keyword evidence="1" id="KW-0732">Signal</keyword>
<feature type="chain" id="PRO_5035159019" evidence="1">
    <location>
        <begin position="19"/>
        <end position="76"/>
    </location>
</feature>
<dbReference type="Proteomes" id="UP000708208">
    <property type="component" value="Unassembled WGS sequence"/>
</dbReference>
<accession>A0A8J2J475</accession>
<feature type="signal peptide" evidence="1">
    <location>
        <begin position="1"/>
        <end position="18"/>
    </location>
</feature>
<protein>
    <submittedName>
        <fullName evidence="2">Uncharacterized protein</fullName>
    </submittedName>
</protein>
<reference evidence="2" key="1">
    <citation type="submission" date="2021-06" db="EMBL/GenBank/DDBJ databases">
        <authorList>
            <person name="Hodson N. C."/>
            <person name="Mongue J. A."/>
            <person name="Jaron S. K."/>
        </authorList>
    </citation>
    <scope>NUCLEOTIDE SEQUENCE</scope>
</reference>
<evidence type="ECO:0000313" key="3">
    <source>
        <dbReference type="Proteomes" id="UP000708208"/>
    </source>
</evidence>